<reference evidence="2 3" key="1">
    <citation type="journal article" date="2012" name="J. Bacteriol.">
        <title>Genome Sequence of Nitratireductor pacificus Type Strain pht-3B.</title>
        <authorList>
            <person name="Lai Q."/>
            <person name="Li G."/>
            <person name="Shao Z."/>
        </authorList>
    </citation>
    <scope>NUCLEOTIDE SEQUENCE [LARGE SCALE GENOMIC DNA]</scope>
    <source>
        <strain evidence="3">pht-3B</strain>
    </source>
</reference>
<dbReference type="EMBL" id="AMRM01000017">
    <property type="protein sequence ID" value="EKF17985.1"/>
    <property type="molecule type" value="Genomic_DNA"/>
</dbReference>
<sequence length="122" mass="13613">MFQKLSQKLKMAGLSALIGLGTLMALPAGAQADNLYFGFGIGSGSGDHVGREIGRSHRAERNRHQYRSCSARQAVRKAERFGMRRARVVDVNRRTIRVAGRIDRGRSQMVFARARGCPVLRW</sequence>
<organism evidence="2 3">
    <name type="scientific">Nitratireductor pacificus pht-3B</name>
    <dbReference type="NCBI Taxonomy" id="391937"/>
    <lineage>
        <taxon>Bacteria</taxon>
        <taxon>Pseudomonadati</taxon>
        <taxon>Pseudomonadota</taxon>
        <taxon>Alphaproteobacteria</taxon>
        <taxon>Hyphomicrobiales</taxon>
        <taxon>Phyllobacteriaceae</taxon>
        <taxon>Nitratireductor</taxon>
    </lineage>
</organism>
<gene>
    <name evidence="2" type="ORF">NA2_14927</name>
</gene>
<feature type="chain" id="PRO_5003864248" description="Antifreeze protein, type I" evidence="1">
    <location>
        <begin position="33"/>
        <end position="122"/>
    </location>
</feature>
<keyword evidence="1" id="KW-0732">Signal</keyword>
<dbReference type="eggNOG" id="ENOG5031BPD">
    <property type="taxonomic scope" value="Bacteria"/>
</dbReference>
<name>K2MAF6_9HYPH</name>
<evidence type="ECO:0008006" key="4">
    <source>
        <dbReference type="Google" id="ProtNLM"/>
    </source>
</evidence>
<dbReference type="OrthoDB" id="8453806at2"/>
<proteinExistence type="predicted"/>
<evidence type="ECO:0000256" key="1">
    <source>
        <dbReference type="SAM" id="SignalP"/>
    </source>
</evidence>
<dbReference type="PATRIC" id="fig|391937.3.peg.3067"/>
<evidence type="ECO:0000313" key="3">
    <source>
        <dbReference type="Proteomes" id="UP000006786"/>
    </source>
</evidence>
<dbReference type="RefSeq" id="WP_008597840.1">
    <property type="nucleotide sequence ID" value="NZ_AMRM01000017.1"/>
</dbReference>
<accession>K2MAF6</accession>
<evidence type="ECO:0000313" key="2">
    <source>
        <dbReference type="EMBL" id="EKF17985.1"/>
    </source>
</evidence>
<dbReference type="Proteomes" id="UP000006786">
    <property type="component" value="Unassembled WGS sequence"/>
</dbReference>
<keyword evidence="3" id="KW-1185">Reference proteome</keyword>
<dbReference type="AlphaFoldDB" id="K2MAF6"/>
<comment type="caution">
    <text evidence="2">The sequence shown here is derived from an EMBL/GenBank/DDBJ whole genome shotgun (WGS) entry which is preliminary data.</text>
</comment>
<protein>
    <recommendedName>
        <fullName evidence="4">Antifreeze protein, type I</fullName>
    </recommendedName>
</protein>
<feature type="signal peptide" evidence="1">
    <location>
        <begin position="1"/>
        <end position="32"/>
    </location>
</feature>